<evidence type="ECO:0000256" key="2">
    <source>
        <dbReference type="PROSITE-ProRule" id="PRU01077"/>
    </source>
</evidence>
<dbReference type="GO" id="GO:0007165">
    <property type="term" value="P:signal transduction"/>
    <property type="evidence" value="ECO:0007669"/>
    <property type="project" value="InterPro"/>
</dbReference>
<dbReference type="Proteomes" id="UP000750522">
    <property type="component" value="Unassembled WGS sequence"/>
</dbReference>
<dbReference type="OrthoDB" id="437889at2759"/>
<dbReference type="Gene3D" id="1.10.555.10">
    <property type="entry name" value="Rho GTPase activation protein"/>
    <property type="match status" value="1"/>
</dbReference>
<dbReference type="PROSITE" id="PS50238">
    <property type="entry name" value="RHOGAP"/>
    <property type="match status" value="1"/>
</dbReference>
<evidence type="ECO:0000313" key="7">
    <source>
        <dbReference type="EMBL" id="KAF5105188.1"/>
    </source>
</evidence>
<dbReference type="PANTHER" id="PTHR23176">
    <property type="entry name" value="RHO/RAC/CDC GTPASE-ACTIVATING PROTEIN"/>
    <property type="match status" value="1"/>
</dbReference>
<reference evidence="6 8" key="1">
    <citation type="submission" date="2014-03" db="EMBL/GenBank/DDBJ databases">
        <authorList>
            <person name="Casaregola S."/>
        </authorList>
    </citation>
    <scope>NUCLEOTIDE SEQUENCE [LARGE SCALE GENOMIC DNA]</scope>
    <source>
        <strain evidence="6 8">CLIB 918</strain>
    </source>
</reference>
<feature type="domain" description="Rho-GAP" evidence="4">
    <location>
        <begin position="409"/>
        <end position="607"/>
    </location>
</feature>
<dbReference type="SUPFAM" id="SSF103657">
    <property type="entry name" value="BAR/IMD domain-like"/>
    <property type="match status" value="1"/>
</dbReference>
<dbReference type="Gene3D" id="1.20.1270.60">
    <property type="entry name" value="Arfaptin homology (AH) domain/BAR domain"/>
    <property type="match status" value="1"/>
</dbReference>
<dbReference type="GO" id="GO:0005938">
    <property type="term" value="C:cell cortex"/>
    <property type="evidence" value="ECO:0007669"/>
    <property type="project" value="UniProtKB-ARBA"/>
</dbReference>
<dbReference type="InterPro" id="IPR031160">
    <property type="entry name" value="F_BAR_dom"/>
</dbReference>
<sequence>MSLIYSPASYQGSFNDAASSYYPSSASSAMVTTAPIHASGFPLLDDPRIRDVLNSDIAIETLLNRLKQSIISVKDLAGYIKRRSSIEVDHINDIKRLSKSTRELSSKVDSGRLGTYSRSLLDILAVNERAAGVGHTFVAELHTMHEDLADLARRGEKARKTVKDIAMRHEKSVSDAEVLAAKARARYLGFCDEMEKLKDPNNKAVKFGFKSKANVQLQEQELQAKITNAEGEYRQKVATANSLRTDLIGDLRPQYVKQLTDLIFECDEALARYLESYAILHENLLIDQSFIVAPETVTNEPSLKELAVSVDNQADFFDDIVNAPANSKKPLNRPDVPFVQHPYMLGFSPIAAPPTAITNNPSSALSIRTNVSRSPSPAKSMHTDYNSMRSRPSSRFSTSIPMAVPSYGTPLDELIEAEALPDPIPVPIVVKQCTSALDRFGLNAEGLYRHSGTPTEIAALKHAFDTSPQSLDLSNPARHGISDIHAVAGALKLYFQELPDPLLTTALHKELLAAVANTSNEWDRRDRVHEAVNKLPDNNYAVLRHLIFHLDRVARHESVNRMSIVNLGNMWGPLLMASGRGKGGKIAELALQAAVVETILYNCDHIFEAE</sequence>
<dbReference type="InterPro" id="IPR050729">
    <property type="entry name" value="Rho-GAP"/>
</dbReference>
<evidence type="ECO:0000256" key="3">
    <source>
        <dbReference type="SAM" id="MobiDB-lite"/>
    </source>
</evidence>
<evidence type="ECO:0000256" key="1">
    <source>
        <dbReference type="ARBA" id="ARBA00022468"/>
    </source>
</evidence>
<dbReference type="Proteomes" id="UP000242525">
    <property type="component" value="Unassembled WGS sequence"/>
</dbReference>
<dbReference type="EMBL" id="QQZK01000001">
    <property type="protein sequence ID" value="KAF5105188.1"/>
    <property type="molecule type" value="Genomic_DNA"/>
</dbReference>
<organism evidence="6 8">
    <name type="scientific">Geotrichum candidum</name>
    <name type="common">Oospora lactis</name>
    <name type="synonym">Dipodascus geotrichum</name>
    <dbReference type="NCBI Taxonomy" id="1173061"/>
    <lineage>
        <taxon>Eukaryota</taxon>
        <taxon>Fungi</taxon>
        <taxon>Dikarya</taxon>
        <taxon>Ascomycota</taxon>
        <taxon>Saccharomycotina</taxon>
        <taxon>Dipodascomycetes</taxon>
        <taxon>Dipodascales</taxon>
        <taxon>Dipodascaceae</taxon>
        <taxon>Geotrichum</taxon>
    </lineage>
</organism>
<evidence type="ECO:0000313" key="8">
    <source>
        <dbReference type="Proteomes" id="UP000242525"/>
    </source>
</evidence>
<dbReference type="STRING" id="1173061.A0A0J9XJU6"/>
<gene>
    <name evidence="6" type="ORF">BN980_GECA20s00450g</name>
    <name evidence="7" type="ORF">DV451_000104</name>
</gene>
<dbReference type="InterPro" id="IPR000198">
    <property type="entry name" value="RhoGAP_dom"/>
</dbReference>
<dbReference type="SMART" id="SM00055">
    <property type="entry name" value="FCH"/>
    <property type="match status" value="1"/>
</dbReference>
<dbReference type="SMART" id="SM00324">
    <property type="entry name" value="RhoGAP"/>
    <property type="match status" value="1"/>
</dbReference>
<comment type="caution">
    <text evidence="6">The sequence shown here is derived from an EMBL/GenBank/DDBJ whole genome shotgun (WGS) entry which is preliminary data.</text>
</comment>
<name>A0A0J9XJU6_GEOCN</name>
<dbReference type="PROSITE" id="PS51741">
    <property type="entry name" value="F_BAR"/>
    <property type="match status" value="1"/>
</dbReference>
<dbReference type="Pfam" id="PF00611">
    <property type="entry name" value="FCH"/>
    <property type="match status" value="1"/>
</dbReference>
<feature type="domain" description="F-BAR" evidence="5">
    <location>
        <begin position="47"/>
        <end position="311"/>
    </location>
</feature>
<dbReference type="AlphaFoldDB" id="A0A0J9XJU6"/>
<protein>
    <submittedName>
        <fullName evidence="6">Similar to Saccharomyces cerevisiae YBR260C RGD1 GTPase-activating protein (RhoGAP) for Rho3p and Rho4p,possibly involved in control of actin cytoskeleton organization</fullName>
    </submittedName>
</protein>
<dbReference type="InterPro" id="IPR001060">
    <property type="entry name" value="FCH_dom"/>
</dbReference>
<accession>A0A0J9XJU6</accession>
<evidence type="ECO:0000313" key="6">
    <source>
        <dbReference type="EMBL" id="CDO57276.1"/>
    </source>
</evidence>
<reference evidence="7" key="3">
    <citation type="submission" date="2020-01" db="EMBL/GenBank/DDBJ databases">
        <authorList>
            <person name="Perkins V."/>
            <person name="Lessard M.-H."/>
            <person name="Dugat-Bony E."/>
            <person name="Frenette M."/>
            <person name="Labrie S."/>
        </authorList>
    </citation>
    <scope>NUCLEOTIDE SEQUENCE</scope>
    <source>
        <strain evidence="7">LMA-70</strain>
    </source>
</reference>
<dbReference type="Pfam" id="PF00620">
    <property type="entry name" value="RhoGAP"/>
    <property type="match status" value="1"/>
</dbReference>
<keyword evidence="8" id="KW-1185">Reference proteome</keyword>
<dbReference type="InterPro" id="IPR008936">
    <property type="entry name" value="Rho_GTPase_activation_prot"/>
</dbReference>
<dbReference type="PANTHER" id="PTHR23176:SF128">
    <property type="entry name" value="RHO GTPASE-ACTIVATING PROTEIN RGD1"/>
    <property type="match status" value="1"/>
</dbReference>
<dbReference type="GO" id="GO:0005933">
    <property type="term" value="C:cellular bud"/>
    <property type="evidence" value="ECO:0007669"/>
    <property type="project" value="UniProtKB-ARBA"/>
</dbReference>
<keyword evidence="2" id="KW-0175">Coiled coil</keyword>
<dbReference type="InterPro" id="IPR027267">
    <property type="entry name" value="AH/BAR_dom_sf"/>
</dbReference>
<keyword evidence="1" id="KW-0343">GTPase activation</keyword>
<dbReference type="SUPFAM" id="SSF48350">
    <property type="entry name" value="GTPase activation domain, GAP"/>
    <property type="match status" value="1"/>
</dbReference>
<dbReference type="EMBL" id="CCBN010000020">
    <property type="protein sequence ID" value="CDO57276.1"/>
    <property type="molecule type" value="Genomic_DNA"/>
</dbReference>
<feature type="region of interest" description="Disordered" evidence="3">
    <location>
        <begin position="367"/>
        <end position="396"/>
    </location>
</feature>
<dbReference type="GO" id="GO:0005096">
    <property type="term" value="F:GTPase activator activity"/>
    <property type="evidence" value="ECO:0007669"/>
    <property type="project" value="UniProtKB-KW"/>
</dbReference>
<proteinExistence type="predicted"/>
<evidence type="ECO:0000259" key="5">
    <source>
        <dbReference type="PROSITE" id="PS51741"/>
    </source>
</evidence>
<evidence type="ECO:0000259" key="4">
    <source>
        <dbReference type="PROSITE" id="PS50238"/>
    </source>
</evidence>
<reference evidence="7" key="2">
    <citation type="journal article" date="2020" name="Front. Microbiol.">
        <title>Phenotypic and Genetic Characterization of the Cheese Ripening Yeast Geotrichum candidum.</title>
        <authorList>
            <person name="Perkins V."/>
            <person name="Vignola S."/>
            <person name="Lessard M.H."/>
            <person name="Plante P.L."/>
            <person name="Corbeil J."/>
            <person name="Dugat-Bony E."/>
            <person name="Frenette M."/>
            <person name="Labrie S."/>
        </authorList>
    </citation>
    <scope>NUCLEOTIDE SEQUENCE</scope>
    <source>
        <strain evidence="7">LMA-70</strain>
    </source>
</reference>